<protein>
    <recommendedName>
        <fullName evidence="3">Hypervirulence associated protein TUDOR domain-containing protein</fullName>
    </recommendedName>
</protein>
<comment type="caution">
    <text evidence="1">The sequence shown here is derived from an EMBL/GenBank/DDBJ whole genome shotgun (WGS) entry which is preliminary data.</text>
</comment>
<dbReference type="EMBL" id="JBHRWI010000030">
    <property type="protein sequence ID" value="MFC3513646.1"/>
    <property type="molecule type" value="Genomic_DNA"/>
</dbReference>
<reference evidence="2" key="1">
    <citation type="journal article" date="2019" name="Int. J. Syst. Evol. Microbiol.">
        <title>The Global Catalogue of Microorganisms (GCM) 10K type strain sequencing project: providing services to taxonomists for standard genome sequencing and annotation.</title>
        <authorList>
            <consortium name="The Broad Institute Genomics Platform"/>
            <consortium name="The Broad Institute Genome Sequencing Center for Infectious Disease"/>
            <person name="Wu L."/>
            <person name="Ma J."/>
        </authorList>
    </citation>
    <scope>NUCLEOTIDE SEQUENCE [LARGE SCALE GENOMIC DNA]</scope>
    <source>
        <strain evidence="2">CGMCC 4.7682</strain>
    </source>
</reference>
<organism evidence="1 2">
    <name type="scientific">Amycolatopsis halotolerans</name>
    <dbReference type="NCBI Taxonomy" id="330083"/>
    <lineage>
        <taxon>Bacteria</taxon>
        <taxon>Bacillati</taxon>
        <taxon>Actinomycetota</taxon>
        <taxon>Actinomycetes</taxon>
        <taxon>Pseudonocardiales</taxon>
        <taxon>Pseudonocardiaceae</taxon>
        <taxon>Amycolatopsis</taxon>
    </lineage>
</organism>
<name>A0ABV7QK06_9PSEU</name>
<accession>A0ABV7QK06</accession>
<sequence>MNEDTNTPRREVGWGDLKVGDVWISNPPENNTRTVTAVSAGPGANTSITFDDGKPELNANTLRVTIVEK</sequence>
<gene>
    <name evidence="1" type="ORF">ACFORO_25985</name>
</gene>
<evidence type="ECO:0000313" key="2">
    <source>
        <dbReference type="Proteomes" id="UP001595764"/>
    </source>
</evidence>
<dbReference type="RefSeq" id="WP_377869061.1">
    <property type="nucleotide sequence ID" value="NZ_JBHMAY010000011.1"/>
</dbReference>
<dbReference type="Proteomes" id="UP001595764">
    <property type="component" value="Unassembled WGS sequence"/>
</dbReference>
<proteinExistence type="predicted"/>
<keyword evidence="2" id="KW-1185">Reference proteome</keyword>
<evidence type="ECO:0008006" key="3">
    <source>
        <dbReference type="Google" id="ProtNLM"/>
    </source>
</evidence>
<evidence type="ECO:0000313" key="1">
    <source>
        <dbReference type="EMBL" id="MFC3513646.1"/>
    </source>
</evidence>